<gene>
    <name evidence="2" type="ORF">SS50377_18673</name>
    <name evidence="3" type="ORF">SS50377_25280</name>
</gene>
<protein>
    <recommendedName>
        <fullName evidence="1">Protein kinase domain-containing protein</fullName>
    </recommendedName>
</protein>
<dbReference type="InterPro" id="IPR000719">
    <property type="entry name" value="Prot_kinase_dom"/>
</dbReference>
<dbReference type="Proteomes" id="UP000018208">
    <property type="component" value="Unassembled WGS sequence"/>
</dbReference>
<evidence type="ECO:0000259" key="1">
    <source>
        <dbReference type="PROSITE" id="PS50011"/>
    </source>
</evidence>
<dbReference type="SUPFAM" id="SSF56112">
    <property type="entry name" value="Protein kinase-like (PK-like)"/>
    <property type="match status" value="1"/>
</dbReference>
<sequence>MNLVKLFNYDETEEKLLYKAIDPLTQKQYIVKKIFLTNNNSGLFCSQTKLYETLMTNFDFYQNITIQQGVIEIQTEYIKEATKYPLSFEYFALQLLAILLRLQKHKIIHRNIIKDNLLIDESHKLHLIGFSQATIYDSQDELFSSFYTTQYDYNIDKHMTGQLLLSIFYPTISFQSLLFRKQEKLNLEIIRQLHYSSNVNIFDIIITINPFEFDHLTSHIIIFSDTEKQEILDYIEQQDSTSWFYKNSFSVEQSVQFDTKLTNQLVKTTIQIQKQNLPENYETWAKNCCNLYEAKRNAKFSSFLNYLIDN</sequence>
<accession>V6LM96</accession>
<evidence type="ECO:0000313" key="2">
    <source>
        <dbReference type="EMBL" id="EST41839.1"/>
    </source>
</evidence>
<dbReference type="EMBL" id="KI546167">
    <property type="protein sequence ID" value="EST41839.1"/>
    <property type="molecule type" value="Genomic_DNA"/>
</dbReference>
<reference evidence="2 3" key="1">
    <citation type="journal article" date="2014" name="PLoS Genet.">
        <title>The Genome of Spironucleus salmonicida Highlights a Fish Pathogen Adapted to Fluctuating Environments.</title>
        <authorList>
            <person name="Xu F."/>
            <person name="Jerlstrom-Hultqvist J."/>
            <person name="Einarsson E."/>
            <person name="Astvaldsson A."/>
            <person name="Svard S.G."/>
            <person name="Andersson J.O."/>
        </authorList>
    </citation>
    <scope>NUCLEOTIDE SEQUENCE</scope>
    <source>
        <strain evidence="3">ATCC 50377</strain>
    </source>
</reference>
<feature type="domain" description="Protein kinase" evidence="1">
    <location>
        <begin position="1"/>
        <end position="310"/>
    </location>
</feature>
<dbReference type="VEuPathDB" id="GiardiaDB:SS50377_25280"/>
<organism evidence="2">
    <name type="scientific">Spironucleus salmonicida</name>
    <dbReference type="NCBI Taxonomy" id="348837"/>
    <lineage>
        <taxon>Eukaryota</taxon>
        <taxon>Metamonada</taxon>
        <taxon>Diplomonadida</taxon>
        <taxon>Hexamitidae</taxon>
        <taxon>Hexamitinae</taxon>
        <taxon>Spironucleus</taxon>
    </lineage>
</organism>
<dbReference type="Gene3D" id="1.10.510.10">
    <property type="entry name" value="Transferase(Phosphotransferase) domain 1"/>
    <property type="match status" value="1"/>
</dbReference>
<dbReference type="EMBL" id="AUWU02000005">
    <property type="protein sequence ID" value="KAH0573161.1"/>
    <property type="molecule type" value="Genomic_DNA"/>
</dbReference>
<dbReference type="PROSITE" id="PS50011">
    <property type="entry name" value="PROTEIN_KINASE_DOM"/>
    <property type="match status" value="1"/>
</dbReference>
<dbReference type="GO" id="GO:0005524">
    <property type="term" value="F:ATP binding"/>
    <property type="evidence" value="ECO:0007669"/>
    <property type="project" value="InterPro"/>
</dbReference>
<proteinExistence type="predicted"/>
<name>V6LM96_9EUKA</name>
<dbReference type="AlphaFoldDB" id="V6LM96"/>
<dbReference type="GO" id="GO:0004672">
    <property type="term" value="F:protein kinase activity"/>
    <property type="evidence" value="ECO:0007669"/>
    <property type="project" value="InterPro"/>
</dbReference>
<evidence type="ECO:0000313" key="3">
    <source>
        <dbReference type="EMBL" id="KAH0573161.1"/>
    </source>
</evidence>
<keyword evidence="4" id="KW-1185">Reference proteome</keyword>
<reference evidence="3" key="2">
    <citation type="submission" date="2020-12" db="EMBL/GenBank/DDBJ databases">
        <title>New Spironucleus salmonicida genome in near-complete chromosomes.</title>
        <authorList>
            <person name="Xu F."/>
            <person name="Kurt Z."/>
            <person name="Jimenez-Gonzalez A."/>
            <person name="Astvaldsson A."/>
            <person name="Andersson J.O."/>
            <person name="Svard S.G."/>
        </authorList>
    </citation>
    <scope>NUCLEOTIDE SEQUENCE</scope>
    <source>
        <strain evidence="3">ATCC 50377</strain>
    </source>
</reference>
<dbReference type="InterPro" id="IPR011009">
    <property type="entry name" value="Kinase-like_dom_sf"/>
</dbReference>
<evidence type="ECO:0000313" key="4">
    <source>
        <dbReference type="Proteomes" id="UP000018208"/>
    </source>
</evidence>